<dbReference type="InterPro" id="IPR010580">
    <property type="entry name" value="ER_stress-assoc"/>
</dbReference>
<proteinExistence type="inferred from homology"/>
<keyword evidence="4 6" id="KW-1133">Transmembrane helix</keyword>
<dbReference type="EnsemblFungi" id="CEF83136">
    <property type="protein sequence ID" value="CEF83136"/>
    <property type="gene ID" value="FGRRES_07416_M"/>
</dbReference>
<accession>A0A0E0S9M3</accession>
<comment type="function">
    <text evidence="6">Interacts with target proteins during translocation into the lumen of the endoplasmic reticulum. Protects unfolded target proteins against degradation and facilitate correct glycosylation.</text>
</comment>
<name>A0A098DMQ3_GIBZE</name>
<dbReference type="GO" id="GO:0005789">
    <property type="term" value="C:endoplasmic reticulum membrane"/>
    <property type="evidence" value="ECO:0007669"/>
    <property type="project" value="UniProtKB-SubCell"/>
</dbReference>
<evidence type="ECO:0000256" key="2">
    <source>
        <dbReference type="ARBA" id="ARBA00022692"/>
    </source>
</evidence>
<keyword evidence="5 6" id="KW-0472">Membrane</keyword>
<feature type="region of interest" description="Disordered" evidence="7">
    <location>
        <begin position="45"/>
        <end position="64"/>
    </location>
</feature>
<comment type="similarity">
    <text evidence="1 6">Belongs to the RAMP4 family.</text>
</comment>
<reference evidence="9 10" key="1">
    <citation type="journal article" date="2007" name="Science">
        <title>The Fusarium graminearum genome reveals a link between localized polymorphism and pathogen specialization.</title>
        <authorList>
            <person name="Cuomo C.A."/>
            <person name="Gueldener U."/>
            <person name="Xu J.-R."/>
            <person name="Trail F."/>
            <person name="Turgeon B.G."/>
            <person name="Di Pietro A."/>
            <person name="Walton J.D."/>
            <person name="Ma L.-J."/>
            <person name="Baker S.E."/>
            <person name="Rep M."/>
            <person name="Adam G."/>
            <person name="Antoniw J."/>
            <person name="Baldwin T."/>
            <person name="Calvo S.E."/>
            <person name="Chang Y.-L."/>
            <person name="DeCaprio D."/>
            <person name="Gale L.R."/>
            <person name="Gnerre S."/>
            <person name="Goswami R.S."/>
            <person name="Hammond-Kosack K."/>
            <person name="Harris L.J."/>
            <person name="Hilburn K."/>
            <person name="Kennell J.C."/>
            <person name="Kroken S."/>
            <person name="Magnuson J.K."/>
            <person name="Mannhaupt G."/>
            <person name="Mauceli E.W."/>
            <person name="Mewes H.-W."/>
            <person name="Mitterbauer R."/>
            <person name="Muehlbauer G."/>
            <person name="Muensterkoetter M."/>
            <person name="Nelson D."/>
            <person name="O'Donnell K."/>
            <person name="Ouellet T."/>
            <person name="Qi W."/>
            <person name="Quesneville H."/>
            <person name="Roncero M.I.G."/>
            <person name="Seong K.-Y."/>
            <person name="Tetko I.V."/>
            <person name="Urban M."/>
            <person name="Waalwijk C."/>
            <person name="Ward T.J."/>
            <person name="Yao J."/>
            <person name="Birren B.W."/>
            <person name="Kistler H.C."/>
        </authorList>
    </citation>
    <scope>NUCLEOTIDE SEQUENCE [LARGE SCALE GENOMIC DNA]</scope>
    <source>
        <strain evidence="10">ATCC MYA-4620 / CBS 123657 / FGSC 9075 / NRRL 31084 / PH-1</strain>
        <strain evidence="9">PH-1 / ATCC MYA-4620 / FGSC 9075 / NRRL 31084</strain>
    </source>
</reference>
<sequence>MSPSRSPNQYLNTRNFHTRSNSISTTYYLLYTQSLYSRLLDSSTSQYLSPSDTMAQTPQQRRRNEAFAKVNENKMGKAEQQVKKRVEKVQKSPISMFWLSILGFVIFGGLVFEALSRFFG</sequence>
<dbReference type="Proteomes" id="UP000070720">
    <property type="component" value="Chromosome 4"/>
</dbReference>
<keyword evidence="3 6" id="KW-0256">Endoplasmic reticulum</keyword>
<reference evidence="9 10" key="2">
    <citation type="journal article" date="2010" name="Nature">
        <title>Comparative genomics reveals mobile pathogenicity chromosomes in Fusarium.</title>
        <authorList>
            <person name="Ma L.J."/>
            <person name="van der Does H.C."/>
            <person name="Borkovich K.A."/>
            <person name="Coleman J.J."/>
            <person name="Daboussi M.J."/>
            <person name="Di Pietro A."/>
            <person name="Dufresne M."/>
            <person name="Freitag M."/>
            <person name="Grabherr M."/>
            <person name="Henrissat B."/>
            <person name="Houterman P.M."/>
            <person name="Kang S."/>
            <person name="Shim W.B."/>
            <person name="Woloshuk C."/>
            <person name="Xie X."/>
            <person name="Xu J.R."/>
            <person name="Antoniw J."/>
            <person name="Baker S.E."/>
            <person name="Bluhm B.H."/>
            <person name="Breakspear A."/>
            <person name="Brown D.W."/>
            <person name="Butchko R.A."/>
            <person name="Chapman S."/>
            <person name="Coulson R."/>
            <person name="Coutinho P.M."/>
            <person name="Danchin E.G."/>
            <person name="Diener A."/>
            <person name="Gale L.R."/>
            <person name="Gardiner D.M."/>
            <person name="Goff S."/>
            <person name="Hammond-Kosack K.E."/>
            <person name="Hilburn K."/>
            <person name="Hua-Van A."/>
            <person name="Jonkers W."/>
            <person name="Kazan K."/>
            <person name="Kodira C.D."/>
            <person name="Koehrsen M."/>
            <person name="Kumar L."/>
            <person name="Lee Y.H."/>
            <person name="Li L."/>
            <person name="Manners J.M."/>
            <person name="Miranda-Saavedra D."/>
            <person name="Mukherjee M."/>
            <person name="Park G."/>
            <person name="Park J."/>
            <person name="Park S.Y."/>
            <person name="Proctor R.H."/>
            <person name="Regev A."/>
            <person name="Ruiz-Roldan M.C."/>
            <person name="Sain D."/>
            <person name="Sakthikumar S."/>
            <person name="Sykes S."/>
            <person name="Schwartz D.C."/>
            <person name="Turgeon B.G."/>
            <person name="Wapinski I."/>
            <person name="Yoder O."/>
            <person name="Young S."/>
            <person name="Zeng Q."/>
            <person name="Zhou S."/>
            <person name="Galagan J."/>
            <person name="Cuomo C.A."/>
            <person name="Kistler H.C."/>
            <person name="Rep M."/>
        </authorList>
    </citation>
    <scope>GENOME REANNOTATION</scope>
    <source>
        <strain evidence="10">ATCC MYA-4620 / CBS 123657 / FGSC 9075 / NRRL 31084 / PH-1</strain>
        <strain evidence="9">PH-1 / ATCC MYA-4620 / FGSC 9075 / NRRL 31084</strain>
    </source>
</reference>
<organism evidence="8 10">
    <name type="scientific">Gibberella zeae (strain ATCC MYA-4620 / CBS 123657 / FGSC 9075 / NRRL 31084 / PH-1)</name>
    <name type="common">Wheat head blight fungus</name>
    <name type="synonym">Fusarium graminearum</name>
    <dbReference type="NCBI Taxonomy" id="229533"/>
    <lineage>
        <taxon>Eukaryota</taxon>
        <taxon>Fungi</taxon>
        <taxon>Dikarya</taxon>
        <taxon>Ascomycota</taxon>
        <taxon>Pezizomycotina</taxon>
        <taxon>Sordariomycetes</taxon>
        <taxon>Hypocreomycetidae</taxon>
        <taxon>Hypocreales</taxon>
        <taxon>Nectriaceae</taxon>
        <taxon>Fusarium</taxon>
    </lineage>
</organism>
<evidence type="ECO:0000256" key="7">
    <source>
        <dbReference type="SAM" id="MobiDB-lite"/>
    </source>
</evidence>
<evidence type="ECO:0000313" key="10">
    <source>
        <dbReference type="Proteomes" id="UP000070720"/>
    </source>
</evidence>
<dbReference type="AlphaFoldDB" id="A0A098DMQ3"/>
<dbReference type="eggNOG" id="ENOG502SDGZ">
    <property type="taxonomic scope" value="Eukaryota"/>
</dbReference>
<comment type="subcellular location">
    <subcellularLocation>
        <location evidence="6">Membrane</location>
        <topology evidence="6">Single-pass membrane protein</topology>
    </subcellularLocation>
    <subcellularLocation>
        <location evidence="6">Endoplasmic reticulum membrane</location>
        <topology evidence="6">Single-pass membrane protein</topology>
    </subcellularLocation>
</comment>
<evidence type="ECO:0000256" key="1">
    <source>
        <dbReference type="ARBA" id="ARBA00005500"/>
    </source>
</evidence>
<dbReference type="Pfam" id="PF06624">
    <property type="entry name" value="RAMP4"/>
    <property type="match status" value="1"/>
</dbReference>
<reference evidence="8 10" key="3">
    <citation type="journal article" date="2015" name="BMC Genomics">
        <title>The completed genome sequence of the pathogenic ascomycete fungus Fusarium graminearum.</title>
        <authorList>
            <person name="King R."/>
            <person name="Urban M."/>
            <person name="Hammond-Kosack M.C."/>
            <person name="Hassani-Pak K."/>
            <person name="Hammond-Kosack K.E."/>
        </authorList>
    </citation>
    <scope>NUCLEOTIDE SEQUENCE [LARGE SCALE GENOMIC DNA]</scope>
    <source>
        <strain evidence="10">ATCC MYA-4620 / CBS 123657 / FGSC 9075 / NRRL 31084 / PH-1</strain>
        <strain evidence="8">PH-1</strain>
    </source>
</reference>
<feature type="transmembrane region" description="Helical" evidence="6">
    <location>
        <begin position="94"/>
        <end position="115"/>
    </location>
</feature>
<evidence type="ECO:0000256" key="6">
    <source>
        <dbReference type="RuleBase" id="RU364120"/>
    </source>
</evidence>
<evidence type="ECO:0000256" key="4">
    <source>
        <dbReference type="ARBA" id="ARBA00022989"/>
    </source>
</evidence>
<reference evidence="9" key="4">
    <citation type="submission" date="2017-01" db="UniProtKB">
        <authorList>
            <consortium name="EnsemblFungi"/>
        </authorList>
    </citation>
    <scope>IDENTIFICATION</scope>
    <source>
        <strain evidence="9">PH-1 / ATCC MYA-4620 / FGSC 9075 / NRRL 31084</strain>
    </source>
</reference>
<evidence type="ECO:0000313" key="8">
    <source>
        <dbReference type="EMBL" id="CEF83136.1"/>
    </source>
</evidence>
<gene>
    <name evidence="9" type="primary">FG07416.1</name>
    <name evidence="8" type="ORF">FGRAMPH1_01T24769</name>
</gene>
<accession>A0A098DMQ3</accession>
<protein>
    <recommendedName>
        <fullName evidence="6">Stress-associated endoplasmic reticulum protein</fullName>
    </recommendedName>
</protein>
<dbReference type="EMBL" id="HG970335">
    <property type="protein sequence ID" value="CEF83136.1"/>
    <property type="molecule type" value="Genomic_DNA"/>
</dbReference>
<evidence type="ECO:0000313" key="9">
    <source>
        <dbReference type="EnsemblFungi" id="CEF83136"/>
    </source>
</evidence>
<keyword evidence="10" id="KW-1185">Reference proteome</keyword>
<feature type="compositionally biased region" description="Polar residues" evidence="7">
    <location>
        <begin position="45"/>
        <end position="59"/>
    </location>
</feature>
<keyword evidence="2 6" id="KW-0812">Transmembrane</keyword>
<evidence type="ECO:0000256" key="3">
    <source>
        <dbReference type="ARBA" id="ARBA00022824"/>
    </source>
</evidence>
<evidence type="ECO:0000256" key="5">
    <source>
        <dbReference type="ARBA" id="ARBA00023136"/>
    </source>
</evidence>
<dbReference type="InParanoid" id="A0A098DMQ3"/>